<reference evidence="3 4" key="1">
    <citation type="submission" date="2023-07" db="EMBL/GenBank/DDBJ databases">
        <authorList>
            <person name="Peeters C."/>
        </authorList>
    </citation>
    <scope>NUCLEOTIDE SEQUENCE [LARGE SCALE GENOMIC DNA]</scope>
    <source>
        <strain evidence="3 4">LMG 18091</strain>
    </source>
</reference>
<feature type="region of interest" description="Disordered" evidence="1">
    <location>
        <begin position="644"/>
        <end position="705"/>
    </location>
</feature>
<feature type="compositionally biased region" description="Basic and acidic residues" evidence="1">
    <location>
        <begin position="665"/>
        <end position="683"/>
    </location>
</feature>
<protein>
    <recommendedName>
        <fullName evidence="2">Integrase catalytic domain-containing protein</fullName>
    </recommendedName>
</protein>
<dbReference type="GO" id="GO:0003676">
    <property type="term" value="F:nucleic acid binding"/>
    <property type="evidence" value="ECO:0007669"/>
    <property type="project" value="InterPro"/>
</dbReference>
<dbReference type="InterPro" id="IPR001584">
    <property type="entry name" value="Integrase_cat-core"/>
</dbReference>
<evidence type="ECO:0000259" key="2">
    <source>
        <dbReference type="PROSITE" id="PS50994"/>
    </source>
</evidence>
<evidence type="ECO:0000256" key="1">
    <source>
        <dbReference type="SAM" id="MobiDB-lite"/>
    </source>
</evidence>
<dbReference type="GO" id="GO:0015074">
    <property type="term" value="P:DNA integration"/>
    <property type="evidence" value="ECO:0007669"/>
    <property type="project" value="InterPro"/>
</dbReference>
<accession>A0AAD2APG2</accession>
<feature type="region of interest" description="Disordered" evidence="1">
    <location>
        <begin position="169"/>
        <end position="193"/>
    </location>
</feature>
<proteinExistence type="predicted"/>
<dbReference type="EMBL" id="CATWAF010000001">
    <property type="protein sequence ID" value="CAJ0683597.1"/>
    <property type="molecule type" value="Genomic_DNA"/>
</dbReference>
<dbReference type="Gene3D" id="3.30.420.10">
    <property type="entry name" value="Ribonuclease H-like superfamily/Ribonuclease H"/>
    <property type="match status" value="1"/>
</dbReference>
<evidence type="ECO:0000313" key="3">
    <source>
        <dbReference type="EMBL" id="CAJ0683597.1"/>
    </source>
</evidence>
<feature type="compositionally biased region" description="Basic residues" evidence="1">
    <location>
        <begin position="646"/>
        <end position="658"/>
    </location>
</feature>
<keyword evidence="4" id="KW-1185">Reference proteome</keyword>
<dbReference type="InterPro" id="IPR012337">
    <property type="entry name" value="RNaseH-like_sf"/>
</dbReference>
<gene>
    <name evidence="3" type="ORF">LMG18091_00012</name>
</gene>
<name>A0AAD2APG2_9RALS</name>
<comment type="caution">
    <text evidence="3">The sequence shown here is derived from an EMBL/GenBank/DDBJ whole genome shotgun (WGS) entry which is preliminary data.</text>
</comment>
<dbReference type="PROSITE" id="PS50994">
    <property type="entry name" value="INTEGRASE"/>
    <property type="match status" value="1"/>
</dbReference>
<dbReference type="Proteomes" id="UP001189915">
    <property type="component" value="Unassembled WGS sequence"/>
</dbReference>
<dbReference type="AlphaFoldDB" id="A0AAD2APG2"/>
<dbReference type="RefSeq" id="WP_316868107.1">
    <property type="nucleotide sequence ID" value="NZ_CATWAF010000001.1"/>
</dbReference>
<dbReference type="SUPFAM" id="SSF53098">
    <property type="entry name" value="Ribonuclease H-like"/>
    <property type="match status" value="1"/>
</dbReference>
<organism evidence="3 4">
    <name type="scientific">Ralstonia wenshanensis</name>
    <dbReference type="NCBI Taxonomy" id="2842456"/>
    <lineage>
        <taxon>Bacteria</taxon>
        <taxon>Pseudomonadati</taxon>
        <taxon>Pseudomonadota</taxon>
        <taxon>Betaproteobacteria</taxon>
        <taxon>Burkholderiales</taxon>
        <taxon>Burkholderiaceae</taxon>
        <taxon>Ralstonia</taxon>
    </lineage>
</organism>
<feature type="domain" description="Integrase catalytic" evidence="2">
    <location>
        <begin position="297"/>
        <end position="437"/>
    </location>
</feature>
<evidence type="ECO:0000313" key="4">
    <source>
        <dbReference type="Proteomes" id="UP001189915"/>
    </source>
</evidence>
<dbReference type="InterPro" id="IPR036397">
    <property type="entry name" value="RNaseH_sf"/>
</dbReference>
<sequence length="728" mass="83270">MPSLEFRAIQAPQIRPGLVLRTGAPEHRYLRLTHVFESCAYYMWISEPKNARYARRPHRITLPELTKLAADPNAQWGSVRLPTEMVSEPDGPPEDLARSEAAWLLIHPLIEHFEQERNLSRTSFSRSIVQRALATHTNYQTLKRIVLRYYYFGRTRLALVPLARGTARGENTYPAKANTDASPSAKRRGRQSVLSDELGKNSFVVTQDDICDMVGTLNALLNSGPTYITHAYEAYLGRAFRRRHPEIFEEYSKGQRLEPVTVRQFRYYTSKHAVLDDDLARNLRTVQSNAGFLGSTHAAGPGELYEIDSTGGRLYLVSRTDPPVIIDKPWIYFIIDRWSRFIVSVYLSLRPPSYEEVRHALLIAFTSRTKRFAALGVDVDDNRWPIGRMCAVLCPDRGADFMSNSMEQAVVQDLRIELTPLPPLCPDGKAIVERLIRESKRWMSASGFKGTYADRPLDPRTKKAARNARAVAIHSLAEAYRPLIEFVCDHNKRPHKSLRRNKTLVQAGVRPVPEDAYLWGLQNLTGLRRAPLADGDYQRLLLASDTASIANKVLRYNGRIYPPANEPAFELASRSTSKPRQTTVRLDKTEPFDIYVPNRQNEWARFRISPGGEAELFGVSLEEERVLSSQEARLWARSDHESRLQRVTKGKEKQRKVPVRPIEPANREHKEALRAQESSEVKRRMTQKATRLEPQRSGVDDSAEDWRSIEENERLKNLNAIRMLRRKS</sequence>